<accession>A0A2T5J561</accession>
<dbReference type="AlphaFoldDB" id="A0A2T5J561"/>
<dbReference type="OrthoDB" id="9900465at2"/>
<keyword evidence="1" id="KW-0732">Signal</keyword>
<sequence length="247" mass="28356">MPTRFFAYARFLFLVSIFFASLNAHGQQVKVKCYGINQTIPAFKADTNFDLTMDNQNILIKKKILTPINQSDAMVEIRMATYPSETMGFSMCTIKFYKDKMQICKYETGVTSINNPNPTKYKGFKEIGPDAPSAKLTHFVKTTDLTANYKQYDWNTLFKSLIDNHLFDMVSGQEFINKVIATTNDNNYPLGEWVTTIQLKVGGRYRNLRYPGTYVFSSYQDNNLIKSENNFINLLNGIFKNPIIKTP</sequence>
<evidence type="ECO:0000256" key="1">
    <source>
        <dbReference type="SAM" id="SignalP"/>
    </source>
</evidence>
<proteinExistence type="predicted"/>
<dbReference type="EMBL" id="QAOQ01000010">
    <property type="protein sequence ID" value="PTQ92923.1"/>
    <property type="molecule type" value="Genomic_DNA"/>
</dbReference>
<evidence type="ECO:0000313" key="3">
    <source>
        <dbReference type="Proteomes" id="UP000244168"/>
    </source>
</evidence>
<dbReference type="Proteomes" id="UP000244168">
    <property type="component" value="Unassembled WGS sequence"/>
</dbReference>
<feature type="signal peptide" evidence="1">
    <location>
        <begin position="1"/>
        <end position="26"/>
    </location>
</feature>
<dbReference type="RefSeq" id="WP_107831245.1">
    <property type="nucleotide sequence ID" value="NZ_CP160205.1"/>
</dbReference>
<protein>
    <submittedName>
        <fullName evidence="2">Uncharacterized protein</fullName>
    </submittedName>
</protein>
<feature type="chain" id="PRO_5015592569" evidence="1">
    <location>
        <begin position="27"/>
        <end position="247"/>
    </location>
</feature>
<gene>
    <name evidence="2" type="ORF">C8P68_11054</name>
</gene>
<reference evidence="2 3" key="1">
    <citation type="submission" date="2018-04" db="EMBL/GenBank/DDBJ databases">
        <title>Genomic Encyclopedia of Archaeal and Bacterial Type Strains, Phase II (KMG-II): from individual species to whole genera.</title>
        <authorList>
            <person name="Goeker M."/>
        </authorList>
    </citation>
    <scope>NUCLEOTIDE SEQUENCE [LARGE SCALE GENOMIC DNA]</scope>
    <source>
        <strain evidence="2 3">DSM 26809</strain>
    </source>
</reference>
<organism evidence="2 3">
    <name type="scientific">Mucilaginibacter yixingensis</name>
    <dbReference type="NCBI Taxonomy" id="1295612"/>
    <lineage>
        <taxon>Bacteria</taxon>
        <taxon>Pseudomonadati</taxon>
        <taxon>Bacteroidota</taxon>
        <taxon>Sphingobacteriia</taxon>
        <taxon>Sphingobacteriales</taxon>
        <taxon>Sphingobacteriaceae</taxon>
        <taxon>Mucilaginibacter</taxon>
    </lineage>
</organism>
<comment type="caution">
    <text evidence="2">The sequence shown here is derived from an EMBL/GenBank/DDBJ whole genome shotgun (WGS) entry which is preliminary data.</text>
</comment>
<keyword evidence="3" id="KW-1185">Reference proteome</keyword>
<evidence type="ECO:0000313" key="2">
    <source>
        <dbReference type="EMBL" id="PTQ92923.1"/>
    </source>
</evidence>
<name>A0A2T5J561_9SPHI</name>